<evidence type="ECO:0000313" key="2">
    <source>
        <dbReference type="EMBL" id="QPR29919.1"/>
    </source>
</evidence>
<evidence type="ECO:0000313" key="3">
    <source>
        <dbReference type="EMBL" id="QQB81756.1"/>
    </source>
</evidence>
<dbReference type="EMBL" id="CP066023">
    <property type="protein sequence ID" value="QQB81756.1"/>
    <property type="molecule type" value="Genomic_DNA"/>
</dbReference>
<dbReference type="EMBL" id="CP065628">
    <property type="protein sequence ID" value="QPR29919.1"/>
    <property type="molecule type" value="Genomic_DNA"/>
</dbReference>
<evidence type="ECO:0000313" key="5">
    <source>
        <dbReference type="Proteomes" id="UP000595198"/>
    </source>
</evidence>
<dbReference type="Proteomes" id="UP000595198">
    <property type="component" value="Chromosome"/>
</dbReference>
<sequence length="65" mass="6937">MKRWGKLAVERTDKDQGVGSSAGVESGMEQLTEWYHQTNEMAEATDGGVSASDGTGEEDTTAKKS</sequence>
<feature type="region of interest" description="Disordered" evidence="1">
    <location>
        <begin position="1"/>
        <end position="25"/>
    </location>
</feature>
<protein>
    <submittedName>
        <fullName evidence="2">Uncharacterized protein</fullName>
    </submittedName>
</protein>
<feature type="region of interest" description="Disordered" evidence="1">
    <location>
        <begin position="40"/>
        <end position="65"/>
    </location>
</feature>
<dbReference type="AlphaFoldDB" id="A0AB37G9H9"/>
<keyword evidence="5" id="KW-1185">Reference proteome</keyword>
<organism evidence="2 4">
    <name type="scientific">Corynebacterium amycolatum</name>
    <dbReference type="NCBI Taxonomy" id="43765"/>
    <lineage>
        <taxon>Bacteria</taxon>
        <taxon>Bacillati</taxon>
        <taxon>Actinomycetota</taxon>
        <taxon>Actinomycetes</taxon>
        <taxon>Mycobacteriales</taxon>
        <taxon>Corynebacteriaceae</taxon>
        <taxon>Corynebacterium</taxon>
    </lineage>
</organism>
<accession>A0AB37G9H9</accession>
<dbReference type="RefSeq" id="WP_197914137.1">
    <property type="nucleotide sequence ID" value="NZ_CP065628.1"/>
</dbReference>
<proteinExistence type="predicted"/>
<evidence type="ECO:0000256" key="1">
    <source>
        <dbReference type="SAM" id="MobiDB-lite"/>
    </source>
</evidence>
<evidence type="ECO:0000313" key="4">
    <source>
        <dbReference type="Proteomes" id="UP000594774"/>
    </source>
</evidence>
<reference evidence="4 5" key="1">
    <citation type="submission" date="2020-12" db="EMBL/GenBank/DDBJ databases">
        <title>FDA dAtabase for Regulatory Grade micrObial Sequences (FDA-ARGOS): Supporting development and validation of Infectious Disease Dx tests.</title>
        <authorList>
            <person name="Sproer C."/>
            <person name="Gronow S."/>
            <person name="Severitt S."/>
            <person name="Schroder I."/>
            <person name="Tallon L."/>
            <person name="Sadzewicz L."/>
            <person name="Zhao X."/>
            <person name="Boylan J."/>
            <person name="Ott S."/>
            <person name="Bowen H."/>
            <person name="Vavikolanu K."/>
            <person name="Mehta A."/>
            <person name="Aluvathingal J."/>
            <person name="Nadendla S."/>
            <person name="Lowell S."/>
            <person name="Myers T."/>
            <person name="Yan Y."/>
            <person name="Sichtig H."/>
        </authorList>
    </citation>
    <scope>NUCLEOTIDE SEQUENCE [LARGE SCALE GENOMIC DNA]</scope>
    <source>
        <strain evidence="2 4">FDAARGOS_938</strain>
        <strain evidence="3 5">FDAARGOS_991</strain>
    </source>
</reference>
<name>A0AB37G9H9_CORAY</name>
<dbReference type="Proteomes" id="UP000594774">
    <property type="component" value="Chromosome"/>
</dbReference>
<gene>
    <name evidence="2" type="ORF">I6G95_06525</name>
    <name evidence="3" type="ORF">I6H48_07100</name>
</gene>